<dbReference type="AlphaFoldDB" id="A0A197JF00"/>
<dbReference type="Proteomes" id="UP000078512">
    <property type="component" value="Unassembled WGS sequence"/>
</dbReference>
<organism evidence="1 2">
    <name type="scientific">Linnemannia elongata AG-77</name>
    <dbReference type="NCBI Taxonomy" id="1314771"/>
    <lineage>
        <taxon>Eukaryota</taxon>
        <taxon>Fungi</taxon>
        <taxon>Fungi incertae sedis</taxon>
        <taxon>Mucoromycota</taxon>
        <taxon>Mortierellomycotina</taxon>
        <taxon>Mortierellomycetes</taxon>
        <taxon>Mortierellales</taxon>
        <taxon>Mortierellaceae</taxon>
        <taxon>Linnemannia</taxon>
    </lineage>
</organism>
<reference evidence="1 2" key="1">
    <citation type="submission" date="2016-05" db="EMBL/GenBank/DDBJ databases">
        <title>Genome sequencing reveals origins of a unique bacterial endosymbiosis in the earliest lineages of terrestrial Fungi.</title>
        <authorList>
            <consortium name="DOE Joint Genome Institute"/>
            <person name="Uehling J."/>
            <person name="Gryganskyi A."/>
            <person name="Hameed K."/>
            <person name="Tschaplinski T."/>
            <person name="Misztal P."/>
            <person name="Wu S."/>
            <person name="Desiro A."/>
            <person name="Vande Pol N."/>
            <person name="Du Z.-Y."/>
            <person name="Zienkiewicz A."/>
            <person name="Zienkiewicz K."/>
            <person name="Morin E."/>
            <person name="Tisserant E."/>
            <person name="Splivallo R."/>
            <person name="Hainaut M."/>
            <person name="Henrissat B."/>
            <person name="Ohm R."/>
            <person name="Kuo A."/>
            <person name="Yan J."/>
            <person name="Lipzen A."/>
            <person name="Nolan M."/>
            <person name="Labutti K."/>
            <person name="Barry K."/>
            <person name="Goldstein A."/>
            <person name="Labbe J."/>
            <person name="Schadt C."/>
            <person name="Tuskan G."/>
            <person name="Grigoriev I."/>
            <person name="Martin F."/>
            <person name="Vilgalys R."/>
            <person name="Bonito G."/>
        </authorList>
    </citation>
    <scope>NUCLEOTIDE SEQUENCE [LARGE SCALE GENOMIC DNA]</scope>
    <source>
        <strain evidence="1 2">AG-77</strain>
    </source>
</reference>
<accession>A0A197JF00</accession>
<sequence>MCYLSRLPQIDHKNYIKNYIKNKKALHFADVAADELILQRVSIPDEDDKSITYTENIKVSTRILISTMSPGWVSRGLLSSSWKVRLPTMARLISLEYKAEQILDPYCTTQDAYAGIFGRPRLMWMLNNNTSLTRVRLKGCDI</sequence>
<dbReference type="EMBL" id="KV442115">
    <property type="protein sequence ID" value="OAQ23583.1"/>
    <property type="molecule type" value="Genomic_DNA"/>
</dbReference>
<evidence type="ECO:0000313" key="2">
    <source>
        <dbReference type="Proteomes" id="UP000078512"/>
    </source>
</evidence>
<proteinExistence type="predicted"/>
<keyword evidence="2" id="KW-1185">Reference proteome</keyword>
<gene>
    <name evidence="1" type="ORF">K457DRAFT_24959</name>
</gene>
<name>A0A197JF00_9FUNG</name>
<dbReference type="OrthoDB" id="10603325at2759"/>
<evidence type="ECO:0000313" key="1">
    <source>
        <dbReference type="EMBL" id="OAQ23583.1"/>
    </source>
</evidence>
<protein>
    <submittedName>
        <fullName evidence="1">Uncharacterized protein</fullName>
    </submittedName>
</protein>